<name>A0A7K9Y0P5_9GRUI</name>
<evidence type="ECO:0000256" key="3">
    <source>
        <dbReference type="ARBA" id="ARBA00022989"/>
    </source>
</evidence>
<evidence type="ECO:0000259" key="5">
    <source>
        <dbReference type="PROSITE" id="PS51469"/>
    </source>
</evidence>
<organism evidence="6 7">
    <name type="scientific">Psophia crepitans</name>
    <name type="common">common trumpeter</name>
    <dbReference type="NCBI Taxonomy" id="54359"/>
    <lineage>
        <taxon>Eukaryota</taxon>
        <taxon>Metazoa</taxon>
        <taxon>Chordata</taxon>
        <taxon>Craniata</taxon>
        <taxon>Vertebrata</taxon>
        <taxon>Euteleostomi</taxon>
        <taxon>Archelosauria</taxon>
        <taxon>Archosauria</taxon>
        <taxon>Dinosauria</taxon>
        <taxon>Saurischia</taxon>
        <taxon>Theropoda</taxon>
        <taxon>Coelurosauria</taxon>
        <taxon>Aves</taxon>
        <taxon>Neognathae</taxon>
        <taxon>Neoaves</taxon>
        <taxon>Gruiformes</taxon>
        <taxon>Psophiidae</taxon>
        <taxon>Psophia</taxon>
    </lineage>
</organism>
<evidence type="ECO:0000256" key="1">
    <source>
        <dbReference type="ARBA" id="ARBA00004540"/>
    </source>
</evidence>
<keyword evidence="7" id="KW-1185">Reference proteome</keyword>
<sequence length="102" mass="11243">FCFQPRIAPGNCWAFQGAQGHVVTRLPEPVWPTAFTLWHISEAVSPSGEVSSAPKQFAVFGVDEASAETLLGLFTYDMDKMIAQTFHVQVGQELWSGCLGRR</sequence>
<evidence type="ECO:0000313" key="7">
    <source>
        <dbReference type="Proteomes" id="UP000587472"/>
    </source>
</evidence>
<dbReference type="InterPro" id="IPR045119">
    <property type="entry name" value="SUN1-5"/>
</dbReference>
<dbReference type="GO" id="GO:0043495">
    <property type="term" value="F:protein-membrane adaptor activity"/>
    <property type="evidence" value="ECO:0007669"/>
    <property type="project" value="TreeGrafter"/>
</dbReference>
<keyword evidence="4" id="KW-0472">Membrane</keyword>
<comment type="caution">
    <text evidence="6">The sequence shown here is derived from an EMBL/GenBank/DDBJ whole genome shotgun (WGS) entry which is preliminary data.</text>
</comment>
<proteinExistence type="predicted"/>
<dbReference type="GO" id="GO:0034993">
    <property type="term" value="C:meiotic nuclear membrane microtubule tethering complex"/>
    <property type="evidence" value="ECO:0007669"/>
    <property type="project" value="TreeGrafter"/>
</dbReference>
<dbReference type="InterPro" id="IPR012919">
    <property type="entry name" value="SUN_dom"/>
</dbReference>
<gene>
    <name evidence="6" type="primary">Sun2_1</name>
    <name evidence="6" type="ORF">PSOCRE_R11316</name>
</gene>
<feature type="domain" description="SUN" evidence="5">
    <location>
        <begin position="1"/>
        <end position="102"/>
    </location>
</feature>
<comment type="subcellular location">
    <subcellularLocation>
        <location evidence="1">Nucleus inner membrane</location>
    </subcellularLocation>
</comment>
<evidence type="ECO:0000256" key="4">
    <source>
        <dbReference type="ARBA" id="ARBA00023136"/>
    </source>
</evidence>
<accession>A0A7K9Y0P5</accession>
<dbReference type="PROSITE" id="PS51469">
    <property type="entry name" value="SUN"/>
    <property type="match status" value="1"/>
</dbReference>
<keyword evidence="2" id="KW-0812">Transmembrane</keyword>
<keyword evidence="3" id="KW-1133">Transmembrane helix</keyword>
<feature type="non-terminal residue" evidence="6">
    <location>
        <position position="1"/>
    </location>
</feature>
<dbReference type="PANTHER" id="PTHR12911:SF24">
    <property type="entry name" value="SUN DOMAIN-CONTAINING PROTEIN 3"/>
    <property type="match status" value="1"/>
</dbReference>
<evidence type="ECO:0000313" key="6">
    <source>
        <dbReference type="EMBL" id="NXJ02489.1"/>
    </source>
</evidence>
<reference evidence="6 7" key="1">
    <citation type="submission" date="2019-09" db="EMBL/GenBank/DDBJ databases">
        <title>Bird 10,000 Genomes (B10K) Project - Family phase.</title>
        <authorList>
            <person name="Zhang G."/>
        </authorList>
    </citation>
    <scope>NUCLEOTIDE SEQUENCE [LARGE SCALE GENOMIC DNA]</scope>
    <source>
        <strain evidence="6">B10K-DU-001-60</strain>
        <tissue evidence="6">Muscle</tissue>
    </source>
</reference>
<evidence type="ECO:0000256" key="2">
    <source>
        <dbReference type="ARBA" id="ARBA00022692"/>
    </source>
</evidence>
<feature type="non-terminal residue" evidence="6">
    <location>
        <position position="102"/>
    </location>
</feature>
<dbReference type="Proteomes" id="UP000587472">
    <property type="component" value="Unassembled WGS sequence"/>
</dbReference>
<dbReference type="EMBL" id="VWZZ01008169">
    <property type="protein sequence ID" value="NXJ02489.1"/>
    <property type="molecule type" value="Genomic_DNA"/>
</dbReference>
<dbReference type="Gene3D" id="2.60.120.260">
    <property type="entry name" value="Galactose-binding domain-like"/>
    <property type="match status" value="1"/>
</dbReference>
<dbReference type="PANTHER" id="PTHR12911">
    <property type="entry name" value="SAD1/UNC-84-LIKE PROTEIN-RELATED"/>
    <property type="match status" value="1"/>
</dbReference>
<dbReference type="GO" id="GO:0005637">
    <property type="term" value="C:nuclear inner membrane"/>
    <property type="evidence" value="ECO:0007669"/>
    <property type="project" value="UniProtKB-SubCell"/>
</dbReference>
<dbReference type="AlphaFoldDB" id="A0A7K9Y0P5"/>
<dbReference type="Pfam" id="PF07738">
    <property type="entry name" value="Sad1_UNC"/>
    <property type="match status" value="1"/>
</dbReference>
<protein>
    <submittedName>
        <fullName evidence="6">SUN2 protein</fullName>
    </submittedName>
</protein>